<dbReference type="RefSeq" id="YP_009046718.1">
    <property type="nucleotide sequence ID" value="NC_024451.1"/>
</dbReference>
<name>A0A068QKI2_9VIRU</name>
<evidence type="ECO:0000256" key="1">
    <source>
        <dbReference type="SAM" id="Phobius"/>
    </source>
</evidence>
<gene>
    <name evidence="2" type="primary">104L</name>
    <name evidence="2" type="ORF">IIV31_104L</name>
</gene>
<dbReference type="Proteomes" id="UP000114278">
    <property type="component" value="Segment"/>
</dbReference>
<protein>
    <submittedName>
        <fullName evidence="2">Uncharacterized protein</fullName>
    </submittedName>
</protein>
<organism evidence="2 3">
    <name type="scientific">Armadillidium vulgare iridescent virus</name>
    <dbReference type="NCBI Taxonomy" id="72201"/>
    <lineage>
        <taxon>Viruses</taxon>
        <taxon>Varidnaviria</taxon>
        <taxon>Bamfordvirae</taxon>
        <taxon>Nucleocytoviricota</taxon>
        <taxon>Megaviricetes</taxon>
        <taxon>Pimascovirales</taxon>
        <taxon>Pimascovirales incertae sedis</taxon>
        <taxon>Iridoviridae</taxon>
        <taxon>Betairidovirinae</taxon>
        <taxon>Iridovirus</taxon>
        <taxon>Iridovirus armadillidium1</taxon>
        <taxon>Invertebrate iridescent virus 31</taxon>
    </lineage>
</organism>
<evidence type="ECO:0000313" key="3">
    <source>
        <dbReference type="Proteomes" id="UP000114278"/>
    </source>
</evidence>
<sequence length="149" mass="16149">MTLNGVGSSNPGLRFLSFSIKVCTKYQANASPISNKFSLEPISVSFMATVPFVFSESGIFSYTSELTNVVSKGITLILFQVAVSGCLILGIVLQIRINLKKGSNSITSFPFWWTSLAYRESSPVRYLTMPAFIVSSGANSSMTAQRTPP</sequence>
<accession>A0A068QKI2</accession>
<feature type="transmembrane region" description="Helical" evidence="1">
    <location>
        <begin position="74"/>
        <end position="93"/>
    </location>
</feature>
<dbReference type="GeneID" id="19738688"/>
<proteinExistence type="predicted"/>
<keyword evidence="1" id="KW-0472">Membrane</keyword>
<keyword evidence="1" id="KW-1133">Transmembrane helix</keyword>
<evidence type="ECO:0000313" key="2">
    <source>
        <dbReference type="EMBL" id="CCV02476.1"/>
    </source>
</evidence>
<reference evidence="2 3" key="1">
    <citation type="journal article" date="2014" name="J. Gen. Virol.">
        <title>Genome sequence of a crustacean iridovirus, IIV31, isolated from the pill bug, Armadillidium vulgare.</title>
        <authorList>
            <person name="Piegu B."/>
            <person name="Guizard S."/>
            <person name="Yeping T."/>
            <person name="Cruaud C."/>
            <person name="Asgari S."/>
            <person name="Bideshi D.K."/>
            <person name="Federici B.A."/>
            <person name="Bigot Y."/>
        </authorList>
    </citation>
    <scope>NUCLEOTIDE SEQUENCE [LARGE SCALE GENOMIC DNA]</scope>
</reference>
<keyword evidence="3" id="KW-1185">Reference proteome</keyword>
<keyword evidence="1" id="KW-0812">Transmembrane</keyword>
<dbReference type="KEGG" id="vg:19738688"/>
<dbReference type="EMBL" id="HF920637">
    <property type="protein sequence ID" value="CCV02476.1"/>
    <property type="molecule type" value="Genomic_DNA"/>
</dbReference>